<dbReference type="InterPro" id="IPR051691">
    <property type="entry name" value="Metab_Enz_Cyan_OpOx_G3PDH"/>
</dbReference>
<sequence length="474" mass="49287">MSGETDLIVVGGGPAGVEAALAASERGLSVRLVDEAPQAGGQVYRAPPRAFGAKFQQKADPIGVRLRDRLRASAVQTHFDHSVWSASPGYRIDALGPDGAVSWRARAVIAATGAQERVVPFPGWTLPGVTGLAGATIMLKSQGMLPGAVTLVAGQGPLLLAVAIGILKAGGKLAAVIDLASQADWLADWPAIASQPRLALRGLAWQAILRRAGVPVLYRHAIRSAEAQGDQLLVSVGAVDAEGAPVAGRDRSFVVDALTVGNGLTASTDITRLMRAEHRFDSLRGGWVPQLDTDFRTTLPGLYVAGDGAGIAGAAAAAIDGRLAGLAVAHDLGQCDDAAYQNLIAPLRRSALRARKFGTAMAKLMVLRPAQVAAIADETIVCRCEDVTQGEICTAVREGARGVNQVKAWTRCGMGPCQGRICGDIVGQLVTGQGNAREEAGYFTGRTPFRPLPLDELAPPIAYGDLQLPPPAPL</sequence>
<dbReference type="Proteomes" id="UP000708298">
    <property type="component" value="Unassembled WGS sequence"/>
</dbReference>
<dbReference type="RefSeq" id="WP_227323140.1">
    <property type="nucleotide sequence ID" value="NZ_JAESVB010000014.1"/>
</dbReference>
<dbReference type="PANTHER" id="PTHR42949:SF3">
    <property type="entry name" value="ANAEROBIC GLYCEROL-3-PHOSPHATE DEHYDROGENASE SUBUNIT B"/>
    <property type="match status" value="1"/>
</dbReference>
<dbReference type="PRINTS" id="PR00469">
    <property type="entry name" value="PNDRDTASEII"/>
</dbReference>
<dbReference type="Pfam" id="PF07992">
    <property type="entry name" value="Pyr_redox_2"/>
    <property type="match status" value="1"/>
</dbReference>
<dbReference type="Gene3D" id="1.10.10.1100">
    <property type="entry name" value="BFD-like [2Fe-2S]-binding domain"/>
    <property type="match status" value="1"/>
</dbReference>
<keyword evidence="1" id="KW-0560">Oxidoreductase</keyword>
<dbReference type="Pfam" id="PF17806">
    <property type="entry name" value="SO_alpha_A3"/>
    <property type="match status" value="1"/>
</dbReference>
<dbReference type="PRINTS" id="PR00368">
    <property type="entry name" value="FADPNR"/>
</dbReference>
<organism evidence="4 5">
    <name type="scientific">Acidisoma silvae</name>
    <dbReference type="NCBI Taxonomy" id="2802396"/>
    <lineage>
        <taxon>Bacteria</taxon>
        <taxon>Pseudomonadati</taxon>
        <taxon>Pseudomonadota</taxon>
        <taxon>Alphaproteobacteria</taxon>
        <taxon>Acetobacterales</taxon>
        <taxon>Acidocellaceae</taxon>
        <taxon>Acidisoma</taxon>
    </lineage>
</organism>
<reference evidence="4" key="2">
    <citation type="submission" date="2021-01" db="EMBL/GenBank/DDBJ databases">
        <authorList>
            <person name="Mieszkin S."/>
            <person name="Pouder E."/>
            <person name="Alain K."/>
        </authorList>
    </citation>
    <scope>NUCLEOTIDE SEQUENCE</scope>
    <source>
        <strain evidence="4">HW T2.11</strain>
    </source>
</reference>
<dbReference type="GO" id="GO:0016491">
    <property type="term" value="F:oxidoreductase activity"/>
    <property type="evidence" value="ECO:0007669"/>
    <property type="project" value="UniProtKB-KW"/>
</dbReference>
<feature type="domain" description="SoxA A3" evidence="3">
    <location>
        <begin position="380"/>
        <end position="458"/>
    </location>
</feature>
<evidence type="ECO:0000259" key="3">
    <source>
        <dbReference type="Pfam" id="PF17806"/>
    </source>
</evidence>
<dbReference type="InterPro" id="IPR041854">
    <property type="entry name" value="BFD-like_2Fe2S-bd_dom_sf"/>
</dbReference>
<evidence type="ECO:0000259" key="2">
    <source>
        <dbReference type="Pfam" id="PF07992"/>
    </source>
</evidence>
<proteinExistence type="predicted"/>
<evidence type="ECO:0000313" key="4">
    <source>
        <dbReference type="EMBL" id="MCB8877491.1"/>
    </source>
</evidence>
<dbReference type="PANTHER" id="PTHR42949">
    <property type="entry name" value="ANAEROBIC GLYCEROL-3-PHOSPHATE DEHYDROGENASE SUBUNIT B"/>
    <property type="match status" value="1"/>
</dbReference>
<dbReference type="EMBL" id="JAESVB010000014">
    <property type="protein sequence ID" value="MCB8877491.1"/>
    <property type="molecule type" value="Genomic_DNA"/>
</dbReference>
<feature type="domain" description="FAD/NAD(P)-binding" evidence="2">
    <location>
        <begin position="6"/>
        <end position="318"/>
    </location>
</feature>
<comment type="caution">
    <text evidence="4">The sequence shown here is derived from an EMBL/GenBank/DDBJ whole genome shotgun (WGS) entry which is preliminary data.</text>
</comment>
<evidence type="ECO:0000313" key="5">
    <source>
        <dbReference type="Proteomes" id="UP000708298"/>
    </source>
</evidence>
<dbReference type="SUPFAM" id="SSF51905">
    <property type="entry name" value="FAD/NAD(P)-binding domain"/>
    <property type="match status" value="1"/>
</dbReference>
<dbReference type="CDD" id="cd19946">
    <property type="entry name" value="GlpA-like_Fer2_BFD-like"/>
    <property type="match status" value="1"/>
</dbReference>
<dbReference type="Gene3D" id="3.50.50.60">
    <property type="entry name" value="FAD/NAD(P)-binding domain"/>
    <property type="match status" value="2"/>
</dbReference>
<dbReference type="InterPro" id="IPR041117">
    <property type="entry name" value="SoxA_A3"/>
</dbReference>
<gene>
    <name evidence="4" type="ORF">ASILVAE211_20015</name>
</gene>
<dbReference type="AlphaFoldDB" id="A0A963YUV4"/>
<protein>
    <submittedName>
        <fullName evidence="4">FAD-dependent oxidoreductase</fullName>
    </submittedName>
</protein>
<dbReference type="InterPro" id="IPR017224">
    <property type="entry name" value="Opine_Oxase_asu/HCN_bsu"/>
</dbReference>
<name>A0A963YUV4_9PROT</name>
<evidence type="ECO:0000256" key="1">
    <source>
        <dbReference type="ARBA" id="ARBA00023002"/>
    </source>
</evidence>
<keyword evidence="5" id="KW-1185">Reference proteome</keyword>
<dbReference type="PIRSF" id="PIRSF037495">
    <property type="entry name" value="Opine_OX_OoxA/HcnB"/>
    <property type="match status" value="1"/>
</dbReference>
<dbReference type="InterPro" id="IPR036188">
    <property type="entry name" value="FAD/NAD-bd_sf"/>
</dbReference>
<dbReference type="InterPro" id="IPR023753">
    <property type="entry name" value="FAD/NAD-binding_dom"/>
</dbReference>
<reference evidence="4" key="1">
    <citation type="journal article" date="2021" name="Microorganisms">
        <title>Acidisoma silvae sp. nov. and Acidisomacellulosilytica sp. nov., Two Acidophilic Bacteria Isolated from Decaying Wood, Hydrolyzing Cellulose and Producing Poly-3-hydroxybutyrate.</title>
        <authorList>
            <person name="Mieszkin S."/>
            <person name="Pouder E."/>
            <person name="Uroz S."/>
            <person name="Simon-Colin C."/>
            <person name="Alain K."/>
        </authorList>
    </citation>
    <scope>NUCLEOTIDE SEQUENCE</scope>
    <source>
        <strain evidence="4">HW T2.11</strain>
    </source>
</reference>
<accession>A0A963YUV4</accession>